<name>A0AAV6TVU6_9ARAC</name>
<proteinExistence type="predicted"/>
<evidence type="ECO:0000313" key="3">
    <source>
        <dbReference type="Proteomes" id="UP000827092"/>
    </source>
</evidence>
<organism evidence="2 3">
    <name type="scientific">Oedothorax gibbosus</name>
    <dbReference type="NCBI Taxonomy" id="931172"/>
    <lineage>
        <taxon>Eukaryota</taxon>
        <taxon>Metazoa</taxon>
        <taxon>Ecdysozoa</taxon>
        <taxon>Arthropoda</taxon>
        <taxon>Chelicerata</taxon>
        <taxon>Arachnida</taxon>
        <taxon>Araneae</taxon>
        <taxon>Araneomorphae</taxon>
        <taxon>Entelegynae</taxon>
        <taxon>Araneoidea</taxon>
        <taxon>Linyphiidae</taxon>
        <taxon>Erigoninae</taxon>
        <taxon>Oedothorax</taxon>
    </lineage>
</organism>
<comment type="caution">
    <text evidence="2">The sequence shown here is derived from an EMBL/GenBank/DDBJ whole genome shotgun (WGS) entry which is preliminary data.</text>
</comment>
<sequence length="134" mass="15133">MARRKRSAVASKQNAQKRMCSEQQTVNRTENETNSTAPGSADSQEKLNQRFSTIENSINKLRTENVHDNEVNGDSPNYVVVDIGALMQLSRDKIFDYLIKFAIKVPTPHLKCIKDSHKLSVTIDLDTIKKEDGK</sequence>
<reference evidence="2 3" key="1">
    <citation type="journal article" date="2022" name="Nat. Ecol. Evol.">
        <title>A masculinizing supergene underlies an exaggerated male reproductive morph in a spider.</title>
        <authorList>
            <person name="Hendrickx F."/>
            <person name="De Corte Z."/>
            <person name="Sonet G."/>
            <person name="Van Belleghem S.M."/>
            <person name="Kostlbacher S."/>
            <person name="Vangestel C."/>
        </authorList>
    </citation>
    <scope>NUCLEOTIDE SEQUENCE [LARGE SCALE GENOMIC DNA]</scope>
    <source>
        <strain evidence="2">W744_W776</strain>
    </source>
</reference>
<dbReference type="EMBL" id="JAFNEN010000950">
    <property type="protein sequence ID" value="KAG8175781.1"/>
    <property type="molecule type" value="Genomic_DNA"/>
</dbReference>
<feature type="region of interest" description="Disordered" evidence="1">
    <location>
        <begin position="1"/>
        <end position="47"/>
    </location>
</feature>
<dbReference type="Proteomes" id="UP000827092">
    <property type="component" value="Unassembled WGS sequence"/>
</dbReference>
<evidence type="ECO:0000313" key="2">
    <source>
        <dbReference type="EMBL" id="KAG8175781.1"/>
    </source>
</evidence>
<protein>
    <submittedName>
        <fullName evidence="2">Uncharacterized protein</fullName>
    </submittedName>
</protein>
<keyword evidence="3" id="KW-1185">Reference proteome</keyword>
<feature type="compositionally biased region" description="Polar residues" evidence="1">
    <location>
        <begin position="10"/>
        <end position="42"/>
    </location>
</feature>
<accession>A0AAV6TVU6</accession>
<evidence type="ECO:0000256" key="1">
    <source>
        <dbReference type="SAM" id="MobiDB-lite"/>
    </source>
</evidence>
<dbReference type="AlphaFoldDB" id="A0AAV6TVU6"/>
<gene>
    <name evidence="2" type="ORF">JTE90_029265</name>
</gene>